<dbReference type="SUPFAM" id="SSF54236">
    <property type="entry name" value="Ubiquitin-like"/>
    <property type="match status" value="1"/>
</dbReference>
<evidence type="ECO:0000256" key="1">
    <source>
        <dbReference type="SAM" id="MobiDB-lite"/>
    </source>
</evidence>
<evidence type="ECO:0000259" key="2">
    <source>
        <dbReference type="PROSITE" id="PS50053"/>
    </source>
</evidence>
<feature type="region of interest" description="Disordered" evidence="1">
    <location>
        <begin position="107"/>
        <end position="139"/>
    </location>
</feature>
<feature type="compositionally biased region" description="Polar residues" evidence="1">
    <location>
        <begin position="404"/>
        <end position="426"/>
    </location>
</feature>
<feature type="region of interest" description="Disordered" evidence="1">
    <location>
        <begin position="519"/>
        <end position="574"/>
    </location>
</feature>
<dbReference type="AlphaFoldDB" id="A0AAD2FKZ0"/>
<dbReference type="CDD" id="cd20104">
    <property type="entry name" value="MBT_PHF20L1-like"/>
    <property type="match status" value="1"/>
</dbReference>
<feature type="region of interest" description="Disordered" evidence="1">
    <location>
        <begin position="401"/>
        <end position="435"/>
    </location>
</feature>
<feature type="domain" description="Ubiquitin-like" evidence="2">
    <location>
        <begin position="31"/>
        <end position="76"/>
    </location>
</feature>
<feature type="region of interest" description="Disordered" evidence="1">
    <location>
        <begin position="459"/>
        <end position="491"/>
    </location>
</feature>
<protein>
    <recommendedName>
        <fullName evidence="2">Ubiquitin-like domain-containing protein</fullName>
    </recommendedName>
</protein>
<feature type="region of interest" description="Disordered" evidence="1">
    <location>
        <begin position="752"/>
        <end position="877"/>
    </location>
</feature>
<comment type="caution">
    <text evidence="3">The sequence shown here is derived from an EMBL/GenBank/DDBJ whole genome shotgun (WGS) entry which is preliminary data.</text>
</comment>
<dbReference type="EMBL" id="CAKOGP040001668">
    <property type="protein sequence ID" value="CAJ1946285.1"/>
    <property type="molecule type" value="Genomic_DNA"/>
</dbReference>
<sequence length="877" mass="93750">MTSSDPWSISVKAVGIGFNSEEEATAASSSRNANGERQFIVEVSPEDGVASLHDKIEGATGLKASQQRLIYRGRLIGKFEQRDENEEPRIKDIAGLCDGQTIHLVKKRDQSEESNNESNAGNTNGSSSDPTDFLGNASSSGGGGSLLAALLGLGNLPEEISNEDRDSSGISIGGGSSNTPTAAMPTTAASPSNPGTRGPRWGWRSSRIGRPRRPHYRLTAEDLQVNDPGSMEPVRQGLMTLHTLLPHAQQVHSDQVSTPLEANREWFRGQWIDCRDTVNQWLEATVVEIMSPDDILPPRDEDSLTSSVSRRGALPRHQRLPHVANDPAVGAADLQGRRRLLLEPCDSNDSDAEEGSLAGSRRRSNNEGVQMLLIHYNGWPHRWDEWIRSDSERIRPFRTRTRHPNVSSTASPTPQSVFNDAPSTNIRSEEEDEDRVHLLPELARAVSAINDLLNQVAASETSRARPGEGHDDLPWVPAEPQNSSSSPNYNRRQLQNLAPLLDRLGRTLTDAAPHLAALADSLPSTRTTVEGNQTESSETNDDGSIPDSLPDLNMNLSRNSGDGDHHPPTTGGLLSLWNRERRSQNSMHPDEVRSGLLTDEDIDPDYVDYATGVVNTSRGDVRAGPRSRPQNDDVASLLGAYLAAASLSNAVGGDDNGNEEGGGGMGGAAQSLGSILRERGNGGGGGSGGIDIHIHAVVTTPGGGGGGGGGGGLGLAALGGGGPIPTATVIGSGNGGGVGGNTGLGGTGRTLFASRDRGSRTSSILRSRHSHTAPAVPASEEIEDTSLFSELYSENPEPVDPNGSPEPDARRASRPPIVDDDDTDFIRRIAAMNEGDDRDNAGTNTRRSRNSFRRQSTERRGWGRLFRRRRSHRDSNL</sequence>
<feature type="compositionally biased region" description="Low complexity" evidence="1">
    <location>
        <begin position="177"/>
        <end position="194"/>
    </location>
</feature>
<name>A0AAD2FKZ0_9STRA</name>
<dbReference type="InterPro" id="IPR029071">
    <property type="entry name" value="Ubiquitin-like_domsf"/>
</dbReference>
<feature type="compositionally biased region" description="Polar residues" evidence="1">
    <location>
        <begin position="522"/>
        <end position="537"/>
    </location>
</feature>
<dbReference type="Gene3D" id="3.10.20.90">
    <property type="entry name" value="Phosphatidylinositol 3-kinase Catalytic Subunit, Chain A, domain 1"/>
    <property type="match status" value="1"/>
</dbReference>
<gene>
    <name evidence="3" type="ORF">CYCCA115_LOCUS10426</name>
</gene>
<dbReference type="Pfam" id="PF00240">
    <property type="entry name" value="ubiquitin"/>
    <property type="match status" value="1"/>
</dbReference>
<dbReference type="InterPro" id="IPR000626">
    <property type="entry name" value="Ubiquitin-like_dom"/>
</dbReference>
<dbReference type="Proteomes" id="UP001295423">
    <property type="component" value="Unassembled WGS sequence"/>
</dbReference>
<dbReference type="SUPFAM" id="SSF54160">
    <property type="entry name" value="Chromo domain-like"/>
    <property type="match status" value="1"/>
</dbReference>
<proteinExistence type="predicted"/>
<dbReference type="Gene3D" id="2.30.30.140">
    <property type="match status" value="1"/>
</dbReference>
<reference evidence="3" key="1">
    <citation type="submission" date="2023-08" db="EMBL/GenBank/DDBJ databases">
        <authorList>
            <person name="Audoor S."/>
            <person name="Bilcke G."/>
        </authorList>
    </citation>
    <scope>NUCLEOTIDE SEQUENCE</scope>
</reference>
<organism evidence="3 4">
    <name type="scientific">Cylindrotheca closterium</name>
    <dbReference type="NCBI Taxonomy" id="2856"/>
    <lineage>
        <taxon>Eukaryota</taxon>
        <taxon>Sar</taxon>
        <taxon>Stramenopiles</taxon>
        <taxon>Ochrophyta</taxon>
        <taxon>Bacillariophyta</taxon>
        <taxon>Bacillariophyceae</taxon>
        <taxon>Bacillariophycidae</taxon>
        <taxon>Bacillariales</taxon>
        <taxon>Bacillariaceae</taxon>
        <taxon>Cylindrotheca</taxon>
    </lineage>
</organism>
<dbReference type="PROSITE" id="PS50053">
    <property type="entry name" value="UBIQUITIN_2"/>
    <property type="match status" value="1"/>
</dbReference>
<dbReference type="InterPro" id="IPR016197">
    <property type="entry name" value="Chromo-like_dom_sf"/>
</dbReference>
<feature type="region of interest" description="Disordered" evidence="1">
    <location>
        <begin position="293"/>
        <end position="328"/>
    </location>
</feature>
<feature type="compositionally biased region" description="Basic residues" evidence="1">
    <location>
        <begin position="865"/>
        <end position="877"/>
    </location>
</feature>
<feature type="compositionally biased region" description="Polar residues" evidence="1">
    <location>
        <begin position="480"/>
        <end position="491"/>
    </location>
</feature>
<evidence type="ECO:0000313" key="3">
    <source>
        <dbReference type="EMBL" id="CAJ1946285.1"/>
    </source>
</evidence>
<keyword evidence="4" id="KW-1185">Reference proteome</keyword>
<feature type="region of interest" description="Disordered" evidence="1">
    <location>
        <begin position="159"/>
        <end position="214"/>
    </location>
</feature>
<feature type="compositionally biased region" description="Basic and acidic residues" evidence="1">
    <location>
        <begin position="462"/>
        <end position="473"/>
    </location>
</feature>
<feature type="compositionally biased region" description="Low complexity" evidence="1">
    <location>
        <begin position="116"/>
        <end position="139"/>
    </location>
</feature>
<evidence type="ECO:0000313" key="4">
    <source>
        <dbReference type="Proteomes" id="UP001295423"/>
    </source>
</evidence>
<feature type="region of interest" description="Disordered" evidence="1">
    <location>
        <begin position="343"/>
        <end position="363"/>
    </location>
</feature>
<accession>A0AAD2FKZ0</accession>